<dbReference type="SUPFAM" id="SSF56112">
    <property type="entry name" value="Protein kinase-like (PK-like)"/>
    <property type="match status" value="1"/>
</dbReference>
<feature type="region of interest" description="Disordered" evidence="1">
    <location>
        <begin position="1"/>
        <end position="53"/>
    </location>
</feature>
<feature type="compositionally biased region" description="Polar residues" evidence="1">
    <location>
        <begin position="362"/>
        <end position="371"/>
    </location>
</feature>
<dbReference type="OrthoDB" id="3055171at2759"/>
<keyword evidence="3" id="KW-1185">Reference proteome</keyword>
<evidence type="ECO:0000313" key="2">
    <source>
        <dbReference type="EMBL" id="PPQ86193.1"/>
    </source>
</evidence>
<accession>A0A409X5X9</accession>
<reference evidence="2 3" key="1">
    <citation type="journal article" date="2018" name="Evol. Lett.">
        <title>Horizontal gene cluster transfer increased hallucinogenic mushroom diversity.</title>
        <authorList>
            <person name="Reynolds H.T."/>
            <person name="Vijayakumar V."/>
            <person name="Gluck-Thaler E."/>
            <person name="Korotkin H.B."/>
            <person name="Matheny P.B."/>
            <person name="Slot J.C."/>
        </authorList>
    </citation>
    <scope>NUCLEOTIDE SEQUENCE [LARGE SCALE GENOMIC DNA]</scope>
    <source>
        <strain evidence="2 3">2631</strain>
    </source>
</reference>
<gene>
    <name evidence="2" type="ORF">CVT25_006936</name>
</gene>
<comment type="caution">
    <text evidence="2">The sequence shown here is derived from an EMBL/GenBank/DDBJ whole genome shotgun (WGS) entry which is preliminary data.</text>
</comment>
<dbReference type="AlphaFoldDB" id="A0A409X5X9"/>
<feature type="region of interest" description="Disordered" evidence="1">
    <location>
        <begin position="359"/>
        <end position="391"/>
    </location>
</feature>
<dbReference type="EMBL" id="NHYD01002539">
    <property type="protein sequence ID" value="PPQ86193.1"/>
    <property type="molecule type" value="Genomic_DNA"/>
</dbReference>
<sequence>MANTSLKKASLNASSFSAAHNSGRGTNEKDKDEDEDDERHPHSQPTSFPQVPARDELINFLKSPLAPFEASKRATKSTKSRHPRFYDLHLHPDLQLRKIVVVEDLPEKLAEICKKFLSTHLVHLTYSARFPFDKHAERDQTKAARPTAIRNESTLASSYHIRFGDPLSDVTSTLVFKRPKWEGVFEYTLFPRETKDMNFAIPDGFLCVTKEFEATEKVKKALSKEQQEDIDAIIKHNFHHLALWEFKNLFAGSKETMDGFVALKGDFTWPTCDSTGTRCGDVRHTTNNVLSETGRQIGFDAKDVPILKEIFQREEEKAANILTEILQTGAPMAMDEEAEHQTASTSGKVIAAPKTLVDKKTATTAPTSRSTIGKKERKAKDSKRKQETADNIAEPQKPHIMAVQLWSEGVKYDATVLILNAGNYEIICIRRRDTQTLYISRVLSVTDVIYKEAQIGLQALAYYDARDRAYQLDTLERVANPIFPRSYYLKLNPNPYPPVHKTAASLSQNAVVNSDAIYQNLLKELRSKDKFRIMLPRSIFRKNKAYGLYTMIRHSGASMPPEPSVSNWSLELEKRITARVYSVIATNERNSFTDKLVIKLAESSFEYDQLKYEYKTHLRFQNESFGIEVFGIIQVPDSTMHGLLMTWAGFPPEELRRKRKTLVVKKNRENYLKAIEALHAHNSLHGNVKVEHFLMTDAGRVSLISYKPIRLTRTASEIDMDKGKAAEQEDEDERLAKEYAIRMEGEMKLAKNLSLA</sequence>
<dbReference type="InterPro" id="IPR011009">
    <property type="entry name" value="Kinase-like_dom_sf"/>
</dbReference>
<name>A0A409X5X9_PSICY</name>
<protein>
    <recommendedName>
        <fullName evidence="4">Protein kinase domain-containing protein</fullName>
    </recommendedName>
</protein>
<organism evidence="2 3">
    <name type="scientific">Psilocybe cyanescens</name>
    <dbReference type="NCBI Taxonomy" id="93625"/>
    <lineage>
        <taxon>Eukaryota</taxon>
        <taxon>Fungi</taxon>
        <taxon>Dikarya</taxon>
        <taxon>Basidiomycota</taxon>
        <taxon>Agaricomycotina</taxon>
        <taxon>Agaricomycetes</taxon>
        <taxon>Agaricomycetidae</taxon>
        <taxon>Agaricales</taxon>
        <taxon>Agaricineae</taxon>
        <taxon>Strophariaceae</taxon>
        <taxon>Psilocybe</taxon>
    </lineage>
</organism>
<evidence type="ECO:0008006" key="4">
    <source>
        <dbReference type="Google" id="ProtNLM"/>
    </source>
</evidence>
<dbReference type="Proteomes" id="UP000283269">
    <property type="component" value="Unassembled WGS sequence"/>
</dbReference>
<evidence type="ECO:0000313" key="3">
    <source>
        <dbReference type="Proteomes" id="UP000283269"/>
    </source>
</evidence>
<proteinExistence type="predicted"/>
<evidence type="ECO:0000256" key="1">
    <source>
        <dbReference type="SAM" id="MobiDB-lite"/>
    </source>
</evidence>
<feature type="compositionally biased region" description="Polar residues" evidence="1">
    <location>
        <begin position="1"/>
        <end position="25"/>
    </location>
</feature>
<dbReference type="InParanoid" id="A0A409X5X9"/>